<feature type="region of interest" description="Disordered" evidence="6">
    <location>
        <begin position="165"/>
        <end position="187"/>
    </location>
</feature>
<dbReference type="InterPro" id="IPR035952">
    <property type="entry name" value="Rhomboid-like_sf"/>
</dbReference>
<feature type="transmembrane region" description="Helical" evidence="7">
    <location>
        <begin position="332"/>
        <end position="349"/>
    </location>
</feature>
<keyword evidence="3 7" id="KW-0812">Transmembrane</keyword>
<feature type="compositionally biased region" description="Polar residues" evidence="6">
    <location>
        <begin position="117"/>
        <end position="128"/>
    </location>
</feature>
<feature type="domain" description="Peptidase S54 rhomboid" evidence="8">
    <location>
        <begin position="268"/>
        <end position="406"/>
    </location>
</feature>
<dbReference type="EMBL" id="CAUOFW020001085">
    <property type="protein sequence ID" value="CAK9140967.1"/>
    <property type="molecule type" value="Genomic_DNA"/>
</dbReference>
<evidence type="ECO:0000256" key="6">
    <source>
        <dbReference type="SAM" id="MobiDB-lite"/>
    </source>
</evidence>
<dbReference type="PANTHER" id="PTHR43731">
    <property type="entry name" value="RHOMBOID PROTEASE"/>
    <property type="match status" value="1"/>
</dbReference>
<comment type="caution">
    <text evidence="9">The sequence shown here is derived from an EMBL/GenBank/DDBJ whole genome shotgun (WGS) entry which is preliminary data.</text>
</comment>
<sequence>MCNASQEVSWCFSSSSSNTSGRQQVLYDATNRLRTNTRKGRDAFRGRIDTKVSMPCHITKEKYVLSTMHQVVRHLTSRPINAPQRENLCIVCHALGSDSNEKHLRSLDSYFGKLQNNANQPSSYSLNQESKKSELPNTSGQFRARKGLGALDDYLGKLNEDAKSKNYVPSASDDETTNAAPYPIKGNSGRGRVKKLKNYMELKNNDGESGPKSSEDETSNLYLISILASINIAVFLFEIASPIGSSDLELFSVPLVYGAKINHLILIGEWWRLVTPMFLHSGILHVAFGCWVLLTFGPQVCRAYGSLTFFLIYILGGISGNLTSFLHTPDPTVGGTGPVFAIIGAWLIYQIQNSDITGKDMPESMFQKAIIATALSCILSNFGPIDDWTHYGAAFMGIVYGFFTCPTLQMDDASSKTGQEEQITLVRRHVNPSSIGAQGGFDDECWHGMGRR</sequence>
<feature type="transmembrane region" description="Helical" evidence="7">
    <location>
        <begin position="303"/>
        <end position="326"/>
    </location>
</feature>
<evidence type="ECO:0000256" key="3">
    <source>
        <dbReference type="ARBA" id="ARBA00022692"/>
    </source>
</evidence>
<reference evidence="9 10" key="1">
    <citation type="submission" date="2024-02" db="EMBL/GenBank/DDBJ databases">
        <authorList>
            <person name="Vignale AGUSTIN F."/>
            <person name="Sosa J E."/>
            <person name="Modenutti C."/>
        </authorList>
    </citation>
    <scope>NUCLEOTIDE SEQUENCE [LARGE SCALE GENOMIC DNA]</scope>
</reference>
<gene>
    <name evidence="9" type="ORF">ILEXP_LOCUS8480</name>
</gene>
<feature type="transmembrane region" description="Helical" evidence="7">
    <location>
        <begin position="221"/>
        <end position="239"/>
    </location>
</feature>
<keyword evidence="10" id="KW-1185">Reference proteome</keyword>
<protein>
    <recommendedName>
        <fullName evidence="8">Peptidase S54 rhomboid domain-containing protein</fullName>
    </recommendedName>
</protein>
<proteinExistence type="inferred from homology"/>
<evidence type="ECO:0000256" key="7">
    <source>
        <dbReference type="SAM" id="Phobius"/>
    </source>
</evidence>
<name>A0ABC8RFY9_9AQUA</name>
<keyword evidence="5 7" id="KW-0472">Membrane</keyword>
<comment type="subcellular location">
    <subcellularLocation>
        <location evidence="1">Membrane</location>
        <topology evidence="1">Multi-pass membrane protein</topology>
    </subcellularLocation>
</comment>
<evidence type="ECO:0000259" key="8">
    <source>
        <dbReference type="Pfam" id="PF01694"/>
    </source>
</evidence>
<dbReference type="Proteomes" id="UP001642360">
    <property type="component" value="Unassembled WGS sequence"/>
</dbReference>
<dbReference type="InterPro" id="IPR022764">
    <property type="entry name" value="Peptidase_S54_rhomboid_dom"/>
</dbReference>
<comment type="similarity">
    <text evidence="2">Belongs to the peptidase S54 family.</text>
</comment>
<evidence type="ECO:0000256" key="2">
    <source>
        <dbReference type="ARBA" id="ARBA00009045"/>
    </source>
</evidence>
<dbReference type="InterPro" id="IPR050925">
    <property type="entry name" value="Rhomboid_protease_S54"/>
</dbReference>
<organism evidence="9 10">
    <name type="scientific">Ilex paraguariensis</name>
    <name type="common">yerba mate</name>
    <dbReference type="NCBI Taxonomy" id="185542"/>
    <lineage>
        <taxon>Eukaryota</taxon>
        <taxon>Viridiplantae</taxon>
        <taxon>Streptophyta</taxon>
        <taxon>Embryophyta</taxon>
        <taxon>Tracheophyta</taxon>
        <taxon>Spermatophyta</taxon>
        <taxon>Magnoliopsida</taxon>
        <taxon>eudicotyledons</taxon>
        <taxon>Gunneridae</taxon>
        <taxon>Pentapetalae</taxon>
        <taxon>asterids</taxon>
        <taxon>campanulids</taxon>
        <taxon>Aquifoliales</taxon>
        <taxon>Aquifoliaceae</taxon>
        <taxon>Ilex</taxon>
    </lineage>
</organism>
<evidence type="ECO:0000256" key="4">
    <source>
        <dbReference type="ARBA" id="ARBA00022989"/>
    </source>
</evidence>
<evidence type="ECO:0000313" key="10">
    <source>
        <dbReference type="Proteomes" id="UP001642360"/>
    </source>
</evidence>
<accession>A0ABC8RFY9</accession>
<dbReference type="AlphaFoldDB" id="A0ABC8RFY9"/>
<evidence type="ECO:0000256" key="1">
    <source>
        <dbReference type="ARBA" id="ARBA00004141"/>
    </source>
</evidence>
<dbReference type="GO" id="GO:0016020">
    <property type="term" value="C:membrane"/>
    <property type="evidence" value="ECO:0007669"/>
    <property type="project" value="UniProtKB-SubCell"/>
</dbReference>
<dbReference type="SUPFAM" id="SSF144091">
    <property type="entry name" value="Rhomboid-like"/>
    <property type="match status" value="1"/>
</dbReference>
<dbReference type="Gene3D" id="1.20.1540.10">
    <property type="entry name" value="Rhomboid-like"/>
    <property type="match status" value="1"/>
</dbReference>
<evidence type="ECO:0000256" key="5">
    <source>
        <dbReference type="ARBA" id="ARBA00023136"/>
    </source>
</evidence>
<dbReference type="Pfam" id="PF01694">
    <property type="entry name" value="Rhomboid"/>
    <property type="match status" value="1"/>
</dbReference>
<dbReference type="PANTHER" id="PTHR43731:SF30">
    <property type="entry name" value="RHOMBOID-LIKE PROTEIN 9, CHLOROPLASTIC"/>
    <property type="match status" value="1"/>
</dbReference>
<dbReference type="FunFam" id="1.20.1540.10:FF:000017">
    <property type="entry name" value="RHOMBOID-like protein 9, chloroplastic"/>
    <property type="match status" value="1"/>
</dbReference>
<evidence type="ECO:0000313" key="9">
    <source>
        <dbReference type="EMBL" id="CAK9140967.1"/>
    </source>
</evidence>
<keyword evidence="4 7" id="KW-1133">Transmembrane helix</keyword>
<feature type="region of interest" description="Disordered" evidence="6">
    <location>
        <begin position="117"/>
        <end position="142"/>
    </location>
</feature>
<feature type="transmembrane region" description="Helical" evidence="7">
    <location>
        <begin position="277"/>
        <end position="296"/>
    </location>
</feature>